<keyword evidence="4" id="KW-1185">Reference proteome</keyword>
<keyword evidence="2" id="KW-0472">Membrane</keyword>
<evidence type="ECO:0000256" key="1">
    <source>
        <dbReference type="SAM" id="MobiDB-lite"/>
    </source>
</evidence>
<protein>
    <submittedName>
        <fullName evidence="3">Uncharacterized protein</fullName>
    </submittedName>
</protein>
<evidence type="ECO:0000313" key="4">
    <source>
        <dbReference type="Proteomes" id="UP000887116"/>
    </source>
</evidence>
<reference evidence="3" key="1">
    <citation type="submission" date="2020-07" db="EMBL/GenBank/DDBJ databases">
        <title>Multicomponent nature underlies the extraordinary mechanical properties of spider dragline silk.</title>
        <authorList>
            <person name="Kono N."/>
            <person name="Nakamura H."/>
            <person name="Mori M."/>
            <person name="Yoshida Y."/>
            <person name="Ohtoshi R."/>
            <person name="Malay A.D."/>
            <person name="Moran D.A.P."/>
            <person name="Tomita M."/>
            <person name="Numata K."/>
            <person name="Arakawa K."/>
        </authorList>
    </citation>
    <scope>NUCLEOTIDE SEQUENCE</scope>
</reference>
<accession>A0A8X6LRD7</accession>
<keyword evidence="2" id="KW-0812">Transmembrane</keyword>
<dbReference type="AlphaFoldDB" id="A0A8X6LRD7"/>
<dbReference type="EMBL" id="BMAO01007619">
    <property type="protein sequence ID" value="GFR17109.1"/>
    <property type="molecule type" value="Genomic_DNA"/>
</dbReference>
<evidence type="ECO:0000313" key="3">
    <source>
        <dbReference type="EMBL" id="GFR17109.1"/>
    </source>
</evidence>
<proteinExistence type="predicted"/>
<dbReference type="OrthoDB" id="8300123at2759"/>
<evidence type="ECO:0000256" key="2">
    <source>
        <dbReference type="SAM" id="Phobius"/>
    </source>
</evidence>
<dbReference type="Proteomes" id="UP000887116">
    <property type="component" value="Unassembled WGS sequence"/>
</dbReference>
<name>A0A8X6LRD7_TRICU</name>
<feature type="transmembrane region" description="Helical" evidence="2">
    <location>
        <begin position="147"/>
        <end position="173"/>
    </location>
</feature>
<keyword evidence="2" id="KW-1133">Transmembrane helix</keyword>
<gene>
    <name evidence="3" type="primary">COM42_02180</name>
    <name evidence="3" type="ORF">TNCT_705991</name>
</gene>
<feature type="region of interest" description="Disordered" evidence="1">
    <location>
        <begin position="317"/>
        <end position="342"/>
    </location>
</feature>
<comment type="caution">
    <text evidence="3">The sequence shown here is derived from an EMBL/GenBank/DDBJ whole genome shotgun (WGS) entry which is preliminary data.</text>
</comment>
<organism evidence="3 4">
    <name type="scientific">Trichonephila clavata</name>
    <name type="common">Joro spider</name>
    <name type="synonym">Nephila clavata</name>
    <dbReference type="NCBI Taxonomy" id="2740835"/>
    <lineage>
        <taxon>Eukaryota</taxon>
        <taxon>Metazoa</taxon>
        <taxon>Ecdysozoa</taxon>
        <taxon>Arthropoda</taxon>
        <taxon>Chelicerata</taxon>
        <taxon>Arachnida</taxon>
        <taxon>Araneae</taxon>
        <taxon>Araneomorphae</taxon>
        <taxon>Entelegynae</taxon>
        <taxon>Araneoidea</taxon>
        <taxon>Nephilidae</taxon>
        <taxon>Trichonephila</taxon>
    </lineage>
</organism>
<sequence>MEFDMALEGDDDEFFDAQIDHQELRKAISDIIESIAQSPQEEKGKLFEALSEQVRGMNLKDLGLAINDQGLQKEVNKELFIKLIEEALKGLTSENVDSKIIEEALKSVNQQAISNVINNNKGPLDNLVNYFKSASANKKIGIASTGIVLGVAFSPLIVLATLIALVAIGARYVGIGIGKAGEKIKEGAIEAGKAVKSSYKDLIDKLPEVQRRENNFEKLISNLMEKNLEADEGERTMLSNEIKIIKMLQNQEQLAAIGQLIGEDKAGLLNNLMSKGTSTHEEDMEKLVDFMSEFQPAIMAIGSDIKEVEQKVNEKVQEIKPDSQLGSSSAERVSEEGIIGPG</sequence>